<evidence type="ECO:0000256" key="5">
    <source>
        <dbReference type="ARBA" id="ARBA00013170"/>
    </source>
</evidence>
<name>A0ABQ1I7D7_9PROT</name>
<keyword evidence="8 17" id="KW-0808">Transferase</keyword>
<evidence type="ECO:0000256" key="11">
    <source>
        <dbReference type="ARBA" id="ARBA00023098"/>
    </source>
</evidence>
<keyword evidence="10 18" id="KW-1133">Transmembrane helix</keyword>
<dbReference type="PANTHER" id="PTHR14269:SF62">
    <property type="entry name" value="CDP-DIACYLGLYCEROL--GLYCEROL-3-PHOSPHATE 3-PHOSPHATIDYLTRANSFERASE 1, CHLOROPLASTIC"/>
    <property type="match status" value="1"/>
</dbReference>
<keyword evidence="11" id="KW-0443">Lipid metabolism</keyword>
<evidence type="ECO:0000313" key="20">
    <source>
        <dbReference type="Proteomes" id="UP000603352"/>
    </source>
</evidence>
<organism evidence="19 20">
    <name type="scientific">Tistrella bauzanensis</name>
    <dbReference type="NCBI Taxonomy" id="657419"/>
    <lineage>
        <taxon>Bacteria</taxon>
        <taxon>Pseudomonadati</taxon>
        <taxon>Pseudomonadota</taxon>
        <taxon>Alphaproteobacteria</taxon>
        <taxon>Geminicoccales</taxon>
        <taxon>Geminicoccaceae</taxon>
        <taxon>Tistrella</taxon>
    </lineage>
</organism>
<proteinExistence type="inferred from homology"/>
<reference evidence="20" key="1">
    <citation type="journal article" date="2019" name="Int. J. Syst. Evol. Microbiol.">
        <title>The Global Catalogue of Microorganisms (GCM) 10K type strain sequencing project: providing services to taxonomists for standard genome sequencing and annotation.</title>
        <authorList>
            <consortium name="The Broad Institute Genomics Platform"/>
            <consortium name="The Broad Institute Genome Sequencing Center for Infectious Disease"/>
            <person name="Wu L."/>
            <person name="Ma J."/>
        </authorList>
    </citation>
    <scope>NUCLEOTIDE SEQUENCE [LARGE SCALE GENOMIC DNA]</scope>
    <source>
        <strain evidence="20">CGMCC 1.10188</strain>
    </source>
</reference>
<dbReference type="InterPro" id="IPR004570">
    <property type="entry name" value="Phosphatidylglycerol_P_synth"/>
</dbReference>
<evidence type="ECO:0000256" key="18">
    <source>
        <dbReference type="SAM" id="Phobius"/>
    </source>
</evidence>
<dbReference type="Proteomes" id="UP000603352">
    <property type="component" value="Unassembled WGS sequence"/>
</dbReference>
<dbReference type="PROSITE" id="PS00379">
    <property type="entry name" value="CDP_ALCOHOL_P_TRANSF"/>
    <property type="match status" value="1"/>
</dbReference>
<feature type="transmembrane region" description="Helical" evidence="18">
    <location>
        <begin position="153"/>
        <end position="170"/>
    </location>
</feature>
<evidence type="ECO:0000256" key="2">
    <source>
        <dbReference type="ARBA" id="ARBA00005042"/>
    </source>
</evidence>
<evidence type="ECO:0000256" key="16">
    <source>
        <dbReference type="NCBIfam" id="TIGR00560"/>
    </source>
</evidence>
<evidence type="ECO:0000256" key="14">
    <source>
        <dbReference type="ARBA" id="ARBA00023264"/>
    </source>
</evidence>
<dbReference type="EC" id="2.7.8.5" evidence="5 16"/>
<evidence type="ECO:0000256" key="9">
    <source>
        <dbReference type="ARBA" id="ARBA00022692"/>
    </source>
</evidence>
<keyword evidence="20" id="KW-1185">Reference proteome</keyword>
<evidence type="ECO:0000256" key="15">
    <source>
        <dbReference type="ARBA" id="ARBA00048586"/>
    </source>
</evidence>
<keyword evidence="12 18" id="KW-0472">Membrane</keyword>
<accession>A0ABQ1I7D7</accession>
<evidence type="ECO:0000256" key="13">
    <source>
        <dbReference type="ARBA" id="ARBA00023209"/>
    </source>
</evidence>
<evidence type="ECO:0000256" key="3">
    <source>
        <dbReference type="ARBA" id="ARBA00005189"/>
    </source>
</evidence>
<protein>
    <recommendedName>
        <fullName evidence="6 16">CDP-diacylglycerol--glycerol-3-phosphate 3-phosphatidyltransferase</fullName>
        <ecNumber evidence="5 16">2.7.8.5</ecNumber>
    </recommendedName>
</protein>
<dbReference type="Pfam" id="PF01066">
    <property type="entry name" value="CDP-OH_P_transf"/>
    <property type="match status" value="1"/>
</dbReference>
<comment type="pathway">
    <text evidence="2">Phospholipid metabolism; phosphatidylglycerol biosynthesis; phosphatidylglycerol from CDP-diacylglycerol: step 1/2.</text>
</comment>
<dbReference type="PIRSF" id="PIRSF000847">
    <property type="entry name" value="Phos_ph_gly_syn"/>
    <property type="match status" value="1"/>
</dbReference>
<evidence type="ECO:0000256" key="12">
    <source>
        <dbReference type="ARBA" id="ARBA00023136"/>
    </source>
</evidence>
<dbReference type="InterPro" id="IPR043130">
    <property type="entry name" value="CDP-OH_PTrfase_TM_dom"/>
</dbReference>
<comment type="caution">
    <text evidence="19">The sequence shown here is derived from an EMBL/GenBank/DDBJ whole genome shotgun (WGS) entry which is preliminary data.</text>
</comment>
<keyword evidence="7" id="KW-0444">Lipid biosynthesis</keyword>
<keyword evidence="14" id="KW-1208">Phospholipid metabolism</keyword>
<dbReference type="InterPro" id="IPR000462">
    <property type="entry name" value="CDP-OH_P_trans"/>
</dbReference>
<dbReference type="Gene3D" id="1.20.120.1760">
    <property type="match status" value="1"/>
</dbReference>
<comment type="similarity">
    <text evidence="4 17">Belongs to the CDP-alcohol phosphatidyltransferase class-I family.</text>
</comment>
<dbReference type="InterPro" id="IPR050324">
    <property type="entry name" value="CDP-alcohol_PTase-I"/>
</dbReference>
<evidence type="ECO:0000256" key="1">
    <source>
        <dbReference type="ARBA" id="ARBA00004141"/>
    </source>
</evidence>
<evidence type="ECO:0000256" key="7">
    <source>
        <dbReference type="ARBA" id="ARBA00022516"/>
    </source>
</evidence>
<keyword evidence="9 18" id="KW-0812">Transmembrane</keyword>
<comment type="pathway">
    <text evidence="3">Lipid metabolism.</text>
</comment>
<dbReference type="RefSeq" id="WP_188574065.1">
    <property type="nucleotide sequence ID" value="NZ_BMDZ01000001.1"/>
</dbReference>
<dbReference type="EMBL" id="BMDZ01000001">
    <property type="protein sequence ID" value="GGB24160.1"/>
    <property type="molecule type" value="Genomic_DNA"/>
</dbReference>
<evidence type="ECO:0000256" key="8">
    <source>
        <dbReference type="ARBA" id="ARBA00022679"/>
    </source>
</evidence>
<evidence type="ECO:0000256" key="6">
    <source>
        <dbReference type="ARBA" id="ARBA00014944"/>
    </source>
</evidence>
<evidence type="ECO:0000256" key="17">
    <source>
        <dbReference type="RuleBase" id="RU003750"/>
    </source>
</evidence>
<keyword evidence="13" id="KW-0594">Phospholipid biosynthesis</keyword>
<comment type="catalytic activity">
    <reaction evidence="15">
        <text>a CDP-1,2-diacyl-sn-glycerol + sn-glycerol 3-phosphate = a 1,2-diacyl-sn-glycero-3-phospho-(1'-sn-glycero-3'-phosphate) + CMP + H(+)</text>
        <dbReference type="Rhea" id="RHEA:12593"/>
        <dbReference type="ChEBI" id="CHEBI:15378"/>
        <dbReference type="ChEBI" id="CHEBI:57597"/>
        <dbReference type="ChEBI" id="CHEBI:58332"/>
        <dbReference type="ChEBI" id="CHEBI:60110"/>
        <dbReference type="ChEBI" id="CHEBI:60377"/>
        <dbReference type="EC" id="2.7.8.5"/>
    </reaction>
</comment>
<comment type="subcellular location">
    <subcellularLocation>
        <location evidence="1">Membrane</location>
        <topology evidence="1">Multi-pass membrane protein</topology>
    </subcellularLocation>
</comment>
<dbReference type="PANTHER" id="PTHR14269">
    <property type="entry name" value="CDP-DIACYLGLYCEROL--GLYCEROL-3-PHOSPHATE 3-PHOSPHATIDYLTRANSFERASE-RELATED"/>
    <property type="match status" value="1"/>
</dbReference>
<evidence type="ECO:0000256" key="10">
    <source>
        <dbReference type="ARBA" id="ARBA00022989"/>
    </source>
</evidence>
<evidence type="ECO:0000313" key="19">
    <source>
        <dbReference type="EMBL" id="GGB24160.1"/>
    </source>
</evidence>
<dbReference type="NCBIfam" id="TIGR00560">
    <property type="entry name" value="pgsA"/>
    <property type="match status" value="1"/>
</dbReference>
<evidence type="ECO:0000256" key="4">
    <source>
        <dbReference type="ARBA" id="ARBA00010441"/>
    </source>
</evidence>
<gene>
    <name evidence="19" type="ORF">GCM10011505_01790</name>
</gene>
<dbReference type="InterPro" id="IPR048254">
    <property type="entry name" value="CDP_ALCOHOL_P_TRANSF_CS"/>
</dbReference>
<sequence length="183" mass="19589">MRNRLPNLLTLSRIVVIPFFLAAFLLEPVAGAWVSFGLFAAASVTDWLDGWLARRWGVVSAVGRFLDPIADKLLVTAALLMLVGDGRADALPALIILCREILISGLREHLAGDRVSVPVSGLAKWKTTVQMAAIAVLLLLPVLPASAALGGTTLLWVAAGLTVITGWAYMQTGMRHLIAADRR</sequence>